<comment type="caution">
    <text evidence="2">The sequence shown here is derived from an EMBL/GenBank/DDBJ whole genome shotgun (WGS) entry which is preliminary data.</text>
</comment>
<dbReference type="InterPro" id="IPR026387">
    <property type="entry name" value="OMP_w_GlyGly"/>
</dbReference>
<feature type="signal peptide" evidence="1">
    <location>
        <begin position="1"/>
        <end position="24"/>
    </location>
</feature>
<reference evidence="3" key="1">
    <citation type="journal article" date="2018" name="Front. Microbiol.">
        <title>Genome-Based Analysis Reveals the Taxonomy and Diversity of the Family Idiomarinaceae.</title>
        <authorList>
            <person name="Liu Y."/>
            <person name="Lai Q."/>
            <person name="Shao Z."/>
        </authorList>
    </citation>
    <scope>NUCLEOTIDE SEQUENCE [LARGE SCALE GENOMIC DNA]</scope>
    <source>
        <strain evidence="3">BH195</strain>
    </source>
</reference>
<dbReference type="AlphaFoldDB" id="A0A432XS42"/>
<accession>A0A432XS42</accession>
<organism evidence="2 3">
    <name type="scientific">Pseudidiomarina halophila</name>
    <dbReference type="NCBI Taxonomy" id="1449799"/>
    <lineage>
        <taxon>Bacteria</taxon>
        <taxon>Pseudomonadati</taxon>
        <taxon>Pseudomonadota</taxon>
        <taxon>Gammaproteobacteria</taxon>
        <taxon>Alteromonadales</taxon>
        <taxon>Idiomarinaceae</taxon>
        <taxon>Pseudidiomarina</taxon>
    </lineage>
</organism>
<name>A0A432XS42_9GAMM</name>
<dbReference type="EMBL" id="PIPW01000004">
    <property type="protein sequence ID" value="RUO51473.1"/>
    <property type="molecule type" value="Genomic_DNA"/>
</dbReference>
<keyword evidence="1" id="KW-0732">Signal</keyword>
<feature type="chain" id="PRO_5019155607" description="TIGR04219 family outer membrane beta-barrel protein" evidence="1">
    <location>
        <begin position="25"/>
        <end position="252"/>
    </location>
</feature>
<evidence type="ECO:0008006" key="4">
    <source>
        <dbReference type="Google" id="ProtNLM"/>
    </source>
</evidence>
<dbReference type="Proteomes" id="UP000287198">
    <property type="component" value="Unassembled WGS sequence"/>
</dbReference>
<keyword evidence="3" id="KW-1185">Reference proteome</keyword>
<protein>
    <recommendedName>
        <fullName evidence="4">TIGR04219 family outer membrane beta-barrel protein</fullName>
    </recommendedName>
</protein>
<gene>
    <name evidence="2" type="ORF">CWI69_10810</name>
</gene>
<proteinExistence type="predicted"/>
<evidence type="ECO:0000313" key="2">
    <source>
        <dbReference type="EMBL" id="RUO51473.1"/>
    </source>
</evidence>
<evidence type="ECO:0000256" key="1">
    <source>
        <dbReference type="SAM" id="SignalP"/>
    </source>
</evidence>
<evidence type="ECO:0000313" key="3">
    <source>
        <dbReference type="Proteomes" id="UP000287198"/>
    </source>
</evidence>
<dbReference type="NCBIfam" id="TIGR04219">
    <property type="entry name" value="OMP_w_GlyGly"/>
    <property type="match status" value="1"/>
</dbReference>
<sequence length="252" mass="28230">MVDGKGIKLATLLACSVLSAPVAADTVFGVYAGGQFWQTDTSGSFGSTNNNPEFAFDDEQQSSYYLALEHPIPLFPNLKVRHNELVSNGQQRLSQDFSFFGTTFSADNPINYQTDLSHTDYTLYYELFDNDLLTFDLGVTAKRVEGNLEVRSQEFMRASATDGWIPTLYSQLRVGIPATPFTVYGIANALSIDDSKIEDYEAGIEYRVVENLAVDLNLQLGYRVFNIELDDLDNIYSNLEYRGPYLGLEVHF</sequence>
<dbReference type="OrthoDB" id="6708408at2"/>
<dbReference type="RefSeq" id="WP_126764273.1">
    <property type="nucleotide sequence ID" value="NZ_JBHLTZ010000014.1"/>
</dbReference>